<dbReference type="Gene3D" id="3.40.630.30">
    <property type="match status" value="1"/>
</dbReference>
<evidence type="ECO:0000313" key="5">
    <source>
        <dbReference type="Proteomes" id="UP000293036"/>
    </source>
</evidence>
<dbReference type="RefSeq" id="WP_131280748.1">
    <property type="nucleotide sequence ID" value="NZ_JBHSLR010000009.1"/>
</dbReference>
<evidence type="ECO:0000256" key="1">
    <source>
        <dbReference type="ARBA" id="ARBA00022649"/>
    </source>
</evidence>
<evidence type="ECO:0008006" key="6">
    <source>
        <dbReference type="Google" id="ProtNLM"/>
    </source>
</evidence>
<evidence type="ECO:0000313" key="4">
    <source>
        <dbReference type="EMBL" id="TBW22138.1"/>
    </source>
</evidence>
<protein>
    <recommendedName>
        <fullName evidence="6">GNAT family N-acetyltransferase</fullName>
    </recommendedName>
</protein>
<accession>A0A4Q9V0I2</accession>
<dbReference type="OrthoDB" id="9799147at2"/>
<keyword evidence="1" id="KW-1277">Toxin-antitoxin system</keyword>
<dbReference type="SUPFAM" id="SSF55729">
    <property type="entry name" value="Acyl-CoA N-acyltransferases (Nat)"/>
    <property type="match status" value="1"/>
</dbReference>
<proteinExistence type="predicted"/>
<gene>
    <name evidence="4" type="ORF">EZJ44_04745</name>
</gene>
<dbReference type="GO" id="GO:0016746">
    <property type="term" value="F:acyltransferase activity"/>
    <property type="evidence" value="ECO:0007669"/>
    <property type="project" value="UniProtKB-KW"/>
</dbReference>
<dbReference type="InterPro" id="IPR016181">
    <property type="entry name" value="Acyl_CoA_acyltransferase"/>
</dbReference>
<keyword evidence="5" id="KW-1185">Reference proteome</keyword>
<dbReference type="Proteomes" id="UP000293036">
    <property type="component" value="Unassembled WGS sequence"/>
</dbReference>
<organism evidence="4 5">
    <name type="scientific">Arcanobacterium bovis</name>
    <dbReference type="NCBI Taxonomy" id="2529275"/>
    <lineage>
        <taxon>Bacteria</taxon>
        <taxon>Bacillati</taxon>
        <taxon>Actinomycetota</taxon>
        <taxon>Actinomycetes</taxon>
        <taxon>Actinomycetales</taxon>
        <taxon>Actinomycetaceae</taxon>
        <taxon>Arcanobacterium</taxon>
    </lineage>
</organism>
<dbReference type="PANTHER" id="PTHR36449">
    <property type="entry name" value="ACETYLTRANSFERASE-RELATED"/>
    <property type="match status" value="1"/>
</dbReference>
<dbReference type="PANTHER" id="PTHR36449:SF1">
    <property type="entry name" value="ACETYLTRANSFERASE"/>
    <property type="match status" value="1"/>
</dbReference>
<comment type="caution">
    <text evidence="4">The sequence shown here is derived from an EMBL/GenBank/DDBJ whole genome shotgun (WGS) entry which is preliminary data.</text>
</comment>
<evidence type="ECO:0000256" key="2">
    <source>
        <dbReference type="ARBA" id="ARBA00022679"/>
    </source>
</evidence>
<dbReference type="AlphaFoldDB" id="A0A4Q9V0I2"/>
<dbReference type="EMBL" id="SJDT01000003">
    <property type="protein sequence ID" value="TBW22138.1"/>
    <property type="molecule type" value="Genomic_DNA"/>
</dbReference>
<reference evidence="4 5" key="1">
    <citation type="submission" date="2019-02" db="EMBL/GenBank/DDBJ databases">
        <title>Arcanobacterium bovis sp. nov., isolated from the milk of a cow with mastitis.</title>
        <authorList>
            <person name="Sammra O."/>
            <person name="Foster G."/>
            <person name="Hassan A."/>
            <person name="Alssahen M."/>
            <person name="Laemmler C."/>
            <person name="Borowiak M."/>
            <person name="Malorny B."/>
            <person name="Abdulmawjood A."/>
        </authorList>
    </citation>
    <scope>NUCLEOTIDE SEQUENCE [LARGE SCALE GENOMIC DNA]</scope>
    <source>
        <strain evidence="4 5">C605018/01/1</strain>
    </source>
</reference>
<evidence type="ECO:0000256" key="3">
    <source>
        <dbReference type="ARBA" id="ARBA00023315"/>
    </source>
</evidence>
<name>A0A4Q9V0I2_9ACTO</name>
<keyword evidence="2" id="KW-0808">Transferase</keyword>
<keyword evidence="3" id="KW-0012">Acyltransferase</keyword>
<sequence length="183" mass="21160">MKIGSYTLAQISDQHFLSDFDCKHDDNRLGEWLSKYAYDEDLKDLSRVWILAKEEQPGVPVGYFSLSDHQLLSSEVQKKYRTGISKTRAHPARLLGKFAVDYREQKSNVSNILMAAVFLTYLNANEYSAARFLVLHTQKPRLVEYYQRFGFVKFESNYEGSSLLISTENIKTYLSEAGLYEED</sequence>